<dbReference type="InterPro" id="IPR004089">
    <property type="entry name" value="MCPsignal_dom"/>
</dbReference>
<evidence type="ECO:0000256" key="7">
    <source>
        <dbReference type="PROSITE-ProRule" id="PRU00284"/>
    </source>
</evidence>
<keyword evidence="10" id="KW-1185">Reference proteome</keyword>
<dbReference type="PANTHER" id="PTHR32089:SF119">
    <property type="entry name" value="METHYL-ACCEPTING CHEMOTAXIS PROTEIN CTPL"/>
    <property type="match status" value="1"/>
</dbReference>
<dbReference type="PROSITE" id="PS50111">
    <property type="entry name" value="CHEMOTAXIS_TRANSDUC_2"/>
    <property type="match status" value="1"/>
</dbReference>
<dbReference type="Gene3D" id="1.10.287.950">
    <property type="entry name" value="Methyl-accepting chemotaxis protein"/>
    <property type="match status" value="1"/>
</dbReference>
<sequence length="418" mass="45033">MQLRLFLLSLPACLLLPLFFATAEPSGRLVFLSGCVSGVAALLCHQWLRQLFLLRPLRLLESALDDMMGVPVDLSRSLPPLSAQHPLHPTVAKLNQLLARANASFHNVAGASVRLMPMAQELTDTYSTMLQKSLLQANHGKVLLEAINTMMAQTQVLQDGLGEISAAIAHAHQDMQENREATLAVINGVTEVAKLLDRSMREVTALLDASGQIGSILDNIKDIADQTNLLALNAAIEAARAGEMGRGFAVVADEVRKLAQNTQQATRDIQAIMQQVQQNTAKVSDSMQASNARADAAAAEAGRSREQLDKITSAMSEINHASQGIATAVTEQHATVQASKTSGDILIQLNQDALDSGRILSVSPEDLRKLAAKLKENLADFRTGDAMDNDRRRNIARTQELELAAIKGSDASGDIELF</sequence>
<evidence type="ECO:0000313" key="10">
    <source>
        <dbReference type="Proteomes" id="UP001462502"/>
    </source>
</evidence>
<dbReference type="PRINTS" id="PR00260">
    <property type="entry name" value="CHEMTRNSDUCR"/>
</dbReference>
<evidence type="ECO:0000256" key="6">
    <source>
        <dbReference type="ARBA" id="ARBA00029447"/>
    </source>
</evidence>
<dbReference type="PANTHER" id="PTHR32089">
    <property type="entry name" value="METHYL-ACCEPTING CHEMOTAXIS PROTEIN MCPB"/>
    <property type="match status" value="1"/>
</dbReference>
<accession>A0ABV0IQE1</accession>
<dbReference type="Pfam" id="PF00015">
    <property type="entry name" value="MCPsignal"/>
    <property type="match status" value="1"/>
</dbReference>
<evidence type="ECO:0000256" key="2">
    <source>
        <dbReference type="ARBA" id="ARBA00022692"/>
    </source>
</evidence>
<keyword evidence="3" id="KW-1133">Transmembrane helix</keyword>
<dbReference type="SUPFAM" id="SSF58104">
    <property type="entry name" value="Methyl-accepting chemotaxis protein (MCP) signaling domain"/>
    <property type="match status" value="1"/>
</dbReference>
<keyword evidence="2" id="KW-0812">Transmembrane</keyword>
<dbReference type="SMART" id="SM00283">
    <property type="entry name" value="MA"/>
    <property type="match status" value="1"/>
</dbReference>
<dbReference type="Proteomes" id="UP001462502">
    <property type="component" value="Unassembled WGS sequence"/>
</dbReference>
<protein>
    <submittedName>
        <fullName evidence="9">Methyl-accepting chemotaxis protein</fullName>
    </submittedName>
</protein>
<evidence type="ECO:0000256" key="3">
    <source>
        <dbReference type="ARBA" id="ARBA00022989"/>
    </source>
</evidence>
<comment type="similarity">
    <text evidence="6">Belongs to the methyl-accepting chemotaxis (MCP) protein family.</text>
</comment>
<dbReference type="InterPro" id="IPR004090">
    <property type="entry name" value="Chemotax_Me-accpt_rcpt"/>
</dbReference>
<keyword evidence="5 7" id="KW-0807">Transducer</keyword>
<gene>
    <name evidence="9" type="ORF">ABI908_05065</name>
</gene>
<comment type="subcellular location">
    <subcellularLocation>
        <location evidence="1">Membrane</location>
        <topology evidence="1">Multi-pass membrane protein</topology>
    </subcellularLocation>
</comment>
<evidence type="ECO:0000313" key="9">
    <source>
        <dbReference type="EMBL" id="MEO9383490.1"/>
    </source>
</evidence>
<proteinExistence type="inferred from homology"/>
<organism evidence="9 10">
    <name type="scientific">Chromobacterium phragmitis</name>
    <dbReference type="NCBI Taxonomy" id="2202141"/>
    <lineage>
        <taxon>Bacteria</taxon>
        <taxon>Pseudomonadati</taxon>
        <taxon>Pseudomonadota</taxon>
        <taxon>Betaproteobacteria</taxon>
        <taxon>Neisseriales</taxon>
        <taxon>Chromobacteriaceae</taxon>
        <taxon>Chromobacterium</taxon>
    </lineage>
</organism>
<dbReference type="EMBL" id="JBDXMI010000001">
    <property type="protein sequence ID" value="MEO9383490.1"/>
    <property type="molecule type" value="Genomic_DNA"/>
</dbReference>
<evidence type="ECO:0000256" key="5">
    <source>
        <dbReference type="ARBA" id="ARBA00023224"/>
    </source>
</evidence>
<name>A0ABV0IQE1_9NEIS</name>
<reference evidence="9 10" key="1">
    <citation type="submission" date="2024-05" db="EMBL/GenBank/DDBJ databases">
        <authorList>
            <person name="De Oliveira J.P."/>
            <person name="Noriler S.A."/>
            <person name="De Oliveira A.G."/>
            <person name="Sipoli D.S."/>
        </authorList>
    </citation>
    <scope>NUCLEOTIDE SEQUENCE [LARGE SCALE GENOMIC DNA]</scope>
    <source>
        <strain evidence="9 10">LABIM192</strain>
    </source>
</reference>
<evidence type="ECO:0000256" key="4">
    <source>
        <dbReference type="ARBA" id="ARBA00023136"/>
    </source>
</evidence>
<dbReference type="RefSeq" id="WP_347937132.1">
    <property type="nucleotide sequence ID" value="NZ_CP158160.1"/>
</dbReference>
<keyword evidence="4" id="KW-0472">Membrane</keyword>
<feature type="domain" description="Methyl-accepting transducer" evidence="8">
    <location>
        <begin position="111"/>
        <end position="347"/>
    </location>
</feature>
<evidence type="ECO:0000256" key="1">
    <source>
        <dbReference type="ARBA" id="ARBA00004141"/>
    </source>
</evidence>
<evidence type="ECO:0000259" key="8">
    <source>
        <dbReference type="PROSITE" id="PS50111"/>
    </source>
</evidence>
<comment type="caution">
    <text evidence="9">The sequence shown here is derived from an EMBL/GenBank/DDBJ whole genome shotgun (WGS) entry which is preliminary data.</text>
</comment>